<dbReference type="Proteomes" id="UP000006094">
    <property type="component" value="Chromosome"/>
</dbReference>
<dbReference type="PATRIC" id="fig|1128398.3.peg.2966"/>
<organism evidence="2 3">
    <name type="scientific">Gottschalkia acidurici (strain ATCC 7906 / DSM 604 / BCRC 14475 / CIP 104303 / KCTC 5404 / NCIMB 10678 / 9a)</name>
    <name type="common">Clostridium acidurici</name>
    <dbReference type="NCBI Taxonomy" id="1128398"/>
    <lineage>
        <taxon>Bacteria</taxon>
        <taxon>Bacillati</taxon>
        <taxon>Bacillota</taxon>
        <taxon>Tissierellia</taxon>
        <taxon>Tissierellales</taxon>
        <taxon>Gottschalkiaceae</taxon>
        <taxon>Gottschalkia</taxon>
    </lineage>
</organism>
<reference evidence="2 3" key="1">
    <citation type="journal article" date="2012" name="PLoS ONE">
        <title>The purine-utilizing bacterium Clostridium acidurici 9a: a genome-guided metabolic reconsideration.</title>
        <authorList>
            <person name="Hartwich K."/>
            <person name="Poehlein A."/>
            <person name="Daniel R."/>
        </authorList>
    </citation>
    <scope>NUCLEOTIDE SEQUENCE [LARGE SCALE GENOMIC DNA]</scope>
    <source>
        <strain evidence="3">ATCC 7906 / DSM 604 / BCRC 14475 / CIP 104303 / KCTC 5404 / NCIMB 10678 / 9a</strain>
    </source>
</reference>
<dbReference type="InterPro" id="IPR027981">
    <property type="entry name" value="DUF4446"/>
</dbReference>
<keyword evidence="1" id="KW-1133">Transmembrane helix</keyword>
<dbReference type="RefSeq" id="WP_014968996.1">
    <property type="nucleotide sequence ID" value="NC_018664.1"/>
</dbReference>
<evidence type="ECO:0000313" key="3">
    <source>
        <dbReference type="Proteomes" id="UP000006094"/>
    </source>
</evidence>
<name>K0B417_GOTA9</name>
<dbReference type="STRING" id="1128398.Curi_c28960"/>
<dbReference type="OrthoDB" id="5244042at2"/>
<dbReference type="KEGG" id="cad:Curi_c28960"/>
<dbReference type="eggNOG" id="COG1196">
    <property type="taxonomic scope" value="Bacteria"/>
</dbReference>
<proteinExistence type="predicted"/>
<dbReference type="Pfam" id="PF14584">
    <property type="entry name" value="DUF4446"/>
    <property type="match status" value="1"/>
</dbReference>
<protein>
    <recommendedName>
        <fullName evidence="4">DUF4446 domain-containing protein</fullName>
    </recommendedName>
</protein>
<evidence type="ECO:0000313" key="2">
    <source>
        <dbReference type="EMBL" id="AFS79862.1"/>
    </source>
</evidence>
<keyword evidence="3" id="KW-1185">Reference proteome</keyword>
<dbReference type="HOGENOM" id="CLU_101313_1_0_9"/>
<keyword evidence="1" id="KW-0812">Transmembrane</keyword>
<keyword evidence="1" id="KW-0472">Membrane</keyword>
<dbReference type="EMBL" id="CP003326">
    <property type="protein sequence ID" value="AFS79862.1"/>
    <property type="molecule type" value="Genomic_DNA"/>
</dbReference>
<feature type="transmembrane region" description="Helical" evidence="1">
    <location>
        <begin position="12"/>
        <end position="36"/>
    </location>
</feature>
<gene>
    <name evidence="2" type="ordered locus">Curi_c28960</name>
</gene>
<sequence length="178" mass="20257">MNYYMGYLKNIFATYSFEIVFVLVIVSIILLIFNAINRAKIALMAKKYKDLSRLLQLEKSESLEDTLITYLQELGAVKDGVRNLEFRYREMNDKLKVSIQKVGFIRYNAFNDMGSDLSFSIALLDENSNGFVITNIYAKDESNVYAKPIVDGKSTYPLSVEEMQALDRAMSLPGEVTA</sequence>
<accession>K0B417</accession>
<evidence type="ECO:0000256" key="1">
    <source>
        <dbReference type="SAM" id="Phobius"/>
    </source>
</evidence>
<dbReference type="AlphaFoldDB" id="K0B417"/>
<evidence type="ECO:0008006" key="4">
    <source>
        <dbReference type="Google" id="ProtNLM"/>
    </source>
</evidence>